<evidence type="ECO:0000259" key="7">
    <source>
        <dbReference type="PROSITE" id="PS50850"/>
    </source>
</evidence>
<dbReference type="CDD" id="cd17324">
    <property type="entry name" value="MFS_NepI_like"/>
    <property type="match status" value="1"/>
</dbReference>
<evidence type="ECO:0000256" key="4">
    <source>
        <dbReference type="ARBA" id="ARBA00022989"/>
    </source>
</evidence>
<dbReference type="InterPro" id="IPR050189">
    <property type="entry name" value="MFS_Efflux_Transporters"/>
</dbReference>
<keyword evidence="9" id="KW-1185">Reference proteome</keyword>
<dbReference type="InterPro" id="IPR036259">
    <property type="entry name" value="MFS_trans_sf"/>
</dbReference>
<gene>
    <name evidence="8" type="ORF">GCM10010470_13070</name>
</gene>
<feature type="transmembrane region" description="Helical" evidence="6">
    <location>
        <begin position="39"/>
        <end position="62"/>
    </location>
</feature>
<evidence type="ECO:0000256" key="3">
    <source>
        <dbReference type="ARBA" id="ARBA00022692"/>
    </source>
</evidence>
<name>A0ABN3V719_9PSEU</name>
<evidence type="ECO:0000313" key="9">
    <source>
        <dbReference type="Proteomes" id="UP001500979"/>
    </source>
</evidence>
<evidence type="ECO:0000256" key="6">
    <source>
        <dbReference type="SAM" id="Phobius"/>
    </source>
</evidence>
<feature type="transmembrane region" description="Helical" evidence="6">
    <location>
        <begin position="133"/>
        <end position="158"/>
    </location>
</feature>
<feature type="transmembrane region" description="Helical" evidence="6">
    <location>
        <begin position="296"/>
        <end position="314"/>
    </location>
</feature>
<dbReference type="Gene3D" id="1.20.1250.20">
    <property type="entry name" value="MFS general substrate transporter like domains"/>
    <property type="match status" value="1"/>
</dbReference>
<feature type="transmembrane region" description="Helical" evidence="6">
    <location>
        <begin position="239"/>
        <end position="260"/>
    </location>
</feature>
<dbReference type="Proteomes" id="UP001500979">
    <property type="component" value="Unassembled WGS sequence"/>
</dbReference>
<feature type="transmembrane region" description="Helical" evidence="6">
    <location>
        <begin position="164"/>
        <end position="186"/>
    </location>
</feature>
<feature type="transmembrane region" description="Helical" evidence="6">
    <location>
        <begin position="357"/>
        <end position="375"/>
    </location>
</feature>
<evidence type="ECO:0000256" key="2">
    <source>
        <dbReference type="ARBA" id="ARBA00022475"/>
    </source>
</evidence>
<proteinExistence type="predicted"/>
<dbReference type="PROSITE" id="PS50850">
    <property type="entry name" value="MFS"/>
    <property type="match status" value="1"/>
</dbReference>
<dbReference type="EMBL" id="BAAAUX010000006">
    <property type="protein sequence ID" value="GAA2780638.1"/>
    <property type="molecule type" value="Genomic_DNA"/>
</dbReference>
<evidence type="ECO:0000313" key="8">
    <source>
        <dbReference type="EMBL" id="GAA2780638.1"/>
    </source>
</evidence>
<keyword evidence="5 6" id="KW-0472">Membrane</keyword>
<evidence type="ECO:0000256" key="5">
    <source>
        <dbReference type="ARBA" id="ARBA00023136"/>
    </source>
</evidence>
<dbReference type="InterPro" id="IPR011701">
    <property type="entry name" value="MFS"/>
</dbReference>
<keyword evidence="3 6" id="KW-0812">Transmembrane</keyword>
<keyword evidence="4 6" id="KW-1133">Transmembrane helix</keyword>
<dbReference type="Pfam" id="PF07690">
    <property type="entry name" value="MFS_1"/>
    <property type="match status" value="1"/>
</dbReference>
<organism evidence="8 9">
    <name type="scientific">Saccharopolyspora taberi</name>
    <dbReference type="NCBI Taxonomy" id="60895"/>
    <lineage>
        <taxon>Bacteria</taxon>
        <taxon>Bacillati</taxon>
        <taxon>Actinomycetota</taxon>
        <taxon>Actinomycetes</taxon>
        <taxon>Pseudonocardiales</taxon>
        <taxon>Pseudonocardiaceae</taxon>
        <taxon>Saccharopolyspora</taxon>
    </lineage>
</organism>
<protein>
    <submittedName>
        <fullName evidence="8">MFS transporter</fullName>
    </submittedName>
</protein>
<comment type="caution">
    <text evidence="8">The sequence shown here is derived from an EMBL/GenBank/DDBJ whole genome shotgun (WGS) entry which is preliminary data.</text>
</comment>
<dbReference type="SUPFAM" id="SSF103473">
    <property type="entry name" value="MFS general substrate transporter"/>
    <property type="match status" value="1"/>
</dbReference>
<dbReference type="InterPro" id="IPR020846">
    <property type="entry name" value="MFS_dom"/>
</dbReference>
<evidence type="ECO:0000256" key="1">
    <source>
        <dbReference type="ARBA" id="ARBA00004651"/>
    </source>
</evidence>
<feature type="transmembrane region" description="Helical" evidence="6">
    <location>
        <begin position="326"/>
        <end position="351"/>
    </location>
</feature>
<dbReference type="PANTHER" id="PTHR43124:SF10">
    <property type="entry name" value="PURINE EFFLUX PUMP PBUE"/>
    <property type="match status" value="1"/>
</dbReference>
<accession>A0ABN3V719</accession>
<comment type="subcellular location">
    <subcellularLocation>
        <location evidence="1">Cell membrane</location>
        <topology evidence="1">Multi-pass membrane protein</topology>
    </subcellularLocation>
</comment>
<sequence length="390" mass="39203">MQDQARWGVPTLAFGTFAVGTCEFVLAGVLGPVSTSLEVTLAAAGQVVTAFALTCAVLAPVLATATASWPRRRVLALAVLTYLLGVVGTALAPSFAAVLVAQVIAAAGAGLFVPTAAVTAAALVPAERSGRAIAVVTTGFTAATALGAPIGTALGGLLGWRATMWFVAALAVLGLAGLFALIPRHVATPAPVPLAQRLAPLRSRRVLAVLTTTLLAFTAVYIPYTYMSAVFAPATGGSGVRLAVLMFVIGVVGTLGNLGAGALADRFGGHRVVGVALTGLTVVLLAIPLITGSFPLSVLLIALYGAMAFAITTPQQHRLITLEPESAPVLVSLNAAVLYLAISLSGIVGAIGIDTVGANLISAVAAVVAIGALALSEIAHRTRRLEGSLR</sequence>
<dbReference type="PANTHER" id="PTHR43124">
    <property type="entry name" value="PURINE EFFLUX PUMP PBUE"/>
    <property type="match status" value="1"/>
</dbReference>
<feature type="transmembrane region" description="Helical" evidence="6">
    <location>
        <begin position="12"/>
        <end position="33"/>
    </location>
</feature>
<feature type="transmembrane region" description="Helical" evidence="6">
    <location>
        <begin position="103"/>
        <end position="126"/>
    </location>
</feature>
<reference evidence="8 9" key="1">
    <citation type="journal article" date="2019" name="Int. J. Syst. Evol. Microbiol.">
        <title>The Global Catalogue of Microorganisms (GCM) 10K type strain sequencing project: providing services to taxonomists for standard genome sequencing and annotation.</title>
        <authorList>
            <consortium name="The Broad Institute Genomics Platform"/>
            <consortium name="The Broad Institute Genome Sequencing Center for Infectious Disease"/>
            <person name="Wu L."/>
            <person name="Ma J."/>
        </authorList>
    </citation>
    <scope>NUCLEOTIDE SEQUENCE [LARGE SCALE GENOMIC DNA]</scope>
    <source>
        <strain evidence="8 9">JCM 9383</strain>
    </source>
</reference>
<feature type="transmembrane region" description="Helical" evidence="6">
    <location>
        <begin position="272"/>
        <end position="290"/>
    </location>
</feature>
<keyword evidence="2" id="KW-1003">Cell membrane</keyword>
<feature type="domain" description="Major facilitator superfamily (MFS) profile" evidence="7">
    <location>
        <begin position="8"/>
        <end position="383"/>
    </location>
</feature>
<dbReference type="RefSeq" id="WP_344678516.1">
    <property type="nucleotide sequence ID" value="NZ_BAAAUX010000006.1"/>
</dbReference>
<feature type="transmembrane region" description="Helical" evidence="6">
    <location>
        <begin position="206"/>
        <end position="227"/>
    </location>
</feature>
<feature type="transmembrane region" description="Helical" evidence="6">
    <location>
        <begin position="74"/>
        <end position="97"/>
    </location>
</feature>